<dbReference type="PANTHER" id="PTHR36925">
    <property type="entry name" value="COBALT-PRECORRIN-6A REDUCTASE"/>
    <property type="match status" value="1"/>
</dbReference>
<gene>
    <name evidence="4" type="primary">cobK</name>
    <name evidence="4" type="ORF">H8718_00315</name>
</gene>
<dbReference type="Pfam" id="PF02571">
    <property type="entry name" value="CbiJ"/>
    <property type="match status" value="1"/>
</dbReference>
<dbReference type="PANTHER" id="PTHR36925:SF1">
    <property type="entry name" value="COBALT-PRECORRIN-6A REDUCTASE"/>
    <property type="match status" value="1"/>
</dbReference>
<dbReference type="GO" id="GO:0016994">
    <property type="term" value="F:precorrin-6A reductase activity"/>
    <property type="evidence" value="ECO:0007669"/>
    <property type="project" value="UniProtKB-EC"/>
</dbReference>
<dbReference type="Proteomes" id="UP000655830">
    <property type="component" value="Unassembled WGS sequence"/>
</dbReference>
<evidence type="ECO:0000313" key="4">
    <source>
        <dbReference type="EMBL" id="MBC8577983.1"/>
    </source>
</evidence>
<sequence>MKYKKIFILGGTTEGRMLAEYLIRKDVEVWLSVATDYGKEQMHHTEGIYLIEERLDERAMLQLLKEKQFDCVLDATHPYAQLVTQNIKSACEKVGVLYKRIIRESYDKEEGIYYFDNVAEIVHFLSQVEGDVLLTTGSKDLASFTLLNHYEQRLYVRMLPMPKGIEIAISLGYQMSHLICMQGPFSYEMNKALLRHVKAKYLVTKDSGDIGGMQDKVRAAKALGVEVICLTRPVKEEGLRLEQIYQWLEE</sequence>
<evidence type="ECO:0000313" key="5">
    <source>
        <dbReference type="Proteomes" id="UP000655830"/>
    </source>
</evidence>
<dbReference type="RefSeq" id="WP_249331101.1">
    <property type="nucleotide sequence ID" value="NZ_JACRSY010000001.1"/>
</dbReference>
<dbReference type="PROSITE" id="PS51014">
    <property type="entry name" value="COBK_CBIJ"/>
    <property type="match status" value="1"/>
</dbReference>
<proteinExistence type="predicted"/>
<keyword evidence="3 4" id="KW-0560">Oxidoreductase</keyword>
<keyword evidence="2" id="KW-0169">Cobalamin biosynthesis</keyword>
<dbReference type="InterPro" id="IPR003723">
    <property type="entry name" value="Precorrin-6x_reduct"/>
</dbReference>
<protein>
    <submittedName>
        <fullName evidence="4">Precorrin-6A reductase</fullName>
        <ecNumber evidence="4">1.3.1.54</ecNumber>
    </submittedName>
</protein>
<reference evidence="4" key="1">
    <citation type="submission" date="2020-08" db="EMBL/GenBank/DDBJ databases">
        <title>Genome public.</title>
        <authorList>
            <person name="Liu C."/>
            <person name="Sun Q."/>
        </authorList>
    </citation>
    <scope>NUCLEOTIDE SEQUENCE</scope>
    <source>
        <strain evidence="4">NSJ-12</strain>
    </source>
</reference>
<organism evidence="4 5">
    <name type="scientific">Zhenhengia yiwuensis</name>
    <dbReference type="NCBI Taxonomy" id="2763666"/>
    <lineage>
        <taxon>Bacteria</taxon>
        <taxon>Bacillati</taxon>
        <taxon>Bacillota</taxon>
        <taxon>Clostridia</taxon>
        <taxon>Lachnospirales</taxon>
        <taxon>Lachnospiraceae</taxon>
        <taxon>Zhenhengia</taxon>
    </lineage>
</organism>
<dbReference type="AlphaFoldDB" id="A0A926EH24"/>
<evidence type="ECO:0000256" key="3">
    <source>
        <dbReference type="ARBA" id="ARBA00023002"/>
    </source>
</evidence>
<keyword evidence="5" id="KW-1185">Reference proteome</keyword>
<dbReference type="NCBIfam" id="TIGR00715">
    <property type="entry name" value="precor6x_red"/>
    <property type="match status" value="1"/>
</dbReference>
<evidence type="ECO:0000256" key="2">
    <source>
        <dbReference type="ARBA" id="ARBA00022573"/>
    </source>
</evidence>
<dbReference type="EC" id="1.3.1.54" evidence="4"/>
<name>A0A926EH24_9FIRM</name>
<accession>A0A926EH24</accession>
<dbReference type="GO" id="GO:0009236">
    <property type="term" value="P:cobalamin biosynthetic process"/>
    <property type="evidence" value="ECO:0007669"/>
    <property type="project" value="UniProtKB-KW"/>
</dbReference>
<evidence type="ECO:0000256" key="1">
    <source>
        <dbReference type="ARBA" id="ARBA00004953"/>
    </source>
</evidence>
<dbReference type="EMBL" id="JACRSY010000001">
    <property type="protein sequence ID" value="MBC8577983.1"/>
    <property type="molecule type" value="Genomic_DNA"/>
</dbReference>
<comment type="caution">
    <text evidence="4">The sequence shown here is derived from an EMBL/GenBank/DDBJ whole genome shotgun (WGS) entry which is preliminary data.</text>
</comment>
<comment type="pathway">
    <text evidence="1">Cofactor biosynthesis; adenosylcobalamin biosynthesis.</text>
</comment>